<evidence type="ECO:0000256" key="3">
    <source>
        <dbReference type="ARBA" id="ARBA00023136"/>
    </source>
</evidence>
<keyword evidence="4" id="KW-0998">Cell outer membrane</keyword>
<dbReference type="Gene3D" id="2.40.160.20">
    <property type="match status" value="1"/>
</dbReference>
<dbReference type="RefSeq" id="WP_078689379.1">
    <property type="nucleotide sequence ID" value="NZ_CP019789.1"/>
</dbReference>
<name>E6YXW2_BARSR</name>
<dbReference type="InterPro" id="IPR011250">
    <property type="entry name" value="OMP/PagP_B-barrel"/>
</dbReference>
<reference evidence="7" key="3">
    <citation type="submission" date="2017-02" db="EMBL/GenBank/DDBJ databases">
        <title>Evolutionary dynamics of pathoadaptation revealed by three independent acquisitions of the VirB/D4 type IV secretion system in Bartonella.</title>
        <authorList>
            <person name="Harms A."/>
            <person name="Segers F.H.I.D."/>
            <person name="Quebatte M."/>
            <person name="Mistl C."/>
            <person name="Manfredi P."/>
            <person name="Koerner J."/>
            <person name="Chomel B."/>
            <person name="Kosoy M."/>
            <person name="Maruyama S."/>
            <person name="Engel P."/>
            <person name="Dehio C."/>
        </authorList>
    </citation>
    <scope>NUCLEOTIDE SEQUENCE [LARGE SCALE GENOMIC DNA]</scope>
    <source>
        <strain evidence="7">R1</strain>
    </source>
</reference>
<evidence type="ECO:0000256" key="1">
    <source>
        <dbReference type="ARBA" id="ARBA00004442"/>
    </source>
</evidence>
<gene>
    <name evidence="8" type="ORF">B11C_10174</name>
    <name evidence="7" type="ORF">BscR1v2_001810</name>
</gene>
<dbReference type="InterPro" id="IPR051692">
    <property type="entry name" value="OMP-like"/>
</dbReference>
<sequence length="273" mass="29926">MIRCLIIICALTLFSTSVVRASGYMVIQEPMPVFVPSTFSWEGLYLGGQVGGALGKLSVSSRVISGKNTVTKKSQIVSSDKYNLAGFIGGFYAGSNLRLDDNGLILSVDTDIVWSNQKNVQFGKRMIVGDQSARVHNALVSRFGHKKSGLVKVGDEVTYNTTRKEKWAGATRVRFGFAADRIMPYIAGGIAYTKVQITPWFLVNSANPLNLMTEKKAMIGYTLGAGVNFAVSDNVILRGEYRYSDFGKKKFMESPVNVSYSTHDLRVGVAYKL</sequence>
<evidence type="ECO:0000256" key="4">
    <source>
        <dbReference type="ARBA" id="ARBA00023237"/>
    </source>
</evidence>
<dbReference type="SUPFAM" id="SSF56925">
    <property type="entry name" value="OMPA-like"/>
    <property type="match status" value="1"/>
</dbReference>
<evidence type="ECO:0000256" key="5">
    <source>
        <dbReference type="ARBA" id="ARBA00038306"/>
    </source>
</evidence>
<protein>
    <submittedName>
        <fullName evidence="7">Outer membrane immunogenic protein</fullName>
    </submittedName>
    <submittedName>
        <fullName evidence="8">Outer membrane protein, omp25/ropB family</fullName>
    </submittedName>
</protein>
<keyword evidence="3" id="KW-0472">Membrane</keyword>
<evidence type="ECO:0000313" key="7">
    <source>
        <dbReference type="EMBL" id="AQX30136.1"/>
    </source>
</evidence>
<dbReference type="PANTHER" id="PTHR34001">
    <property type="entry name" value="BLL7405 PROTEIN"/>
    <property type="match status" value="1"/>
</dbReference>
<feature type="domain" description="Outer membrane protein beta-barrel" evidence="6">
    <location>
        <begin position="41"/>
        <end position="272"/>
    </location>
</feature>
<keyword evidence="2" id="KW-0732">Signal</keyword>
<reference evidence="9" key="2">
    <citation type="journal article" date="2017" name="Genome Biol. Evol.">
        <title>Evolutionary Dynamics of Pathoadaptation Revealed by Three Independent Acquisitions of the VirB/D4 Type IV Secretion System in Bartonella.</title>
        <authorList>
            <person name="Harms A."/>
            <person name="Segers F.H."/>
            <person name="Quebatte M."/>
            <person name="Mistl C."/>
            <person name="Manfredi P."/>
            <person name="Korner J."/>
            <person name="Chomel B.B."/>
            <person name="Kosoy M."/>
            <person name="Maruyama S."/>
            <person name="Engel P."/>
            <person name="Dehio C."/>
        </authorList>
    </citation>
    <scope>NUCLEOTIDE SEQUENCE [LARGE SCALE GENOMIC DNA]</scope>
    <source>
        <strain evidence="9">R1</strain>
    </source>
</reference>
<dbReference type="AlphaFoldDB" id="E6YXW2"/>
<evidence type="ECO:0000256" key="2">
    <source>
        <dbReference type="ARBA" id="ARBA00022729"/>
    </source>
</evidence>
<comment type="subcellular location">
    <subcellularLocation>
        <location evidence="1">Cell outer membrane</location>
    </subcellularLocation>
</comment>
<proteinExistence type="inferred from homology"/>
<accession>E6YXW2</accession>
<evidence type="ECO:0000313" key="9">
    <source>
        <dbReference type="Proteomes" id="UP000190811"/>
    </source>
</evidence>
<dbReference type="PANTHER" id="PTHR34001:SF3">
    <property type="entry name" value="BLL7405 PROTEIN"/>
    <property type="match status" value="1"/>
</dbReference>
<organism evidence="8">
    <name type="scientific">Bartonella schoenbuchensis (strain DSM 13525 / NCTC 13165 / R1)</name>
    <dbReference type="NCBI Taxonomy" id="687861"/>
    <lineage>
        <taxon>Bacteria</taxon>
        <taxon>Pseudomonadati</taxon>
        <taxon>Pseudomonadota</taxon>
        <taxon>Alphaproteobacteria</taxon>
        <taxon>Hyphomicrobiales</taxon>
        <taxon>Bartonellaceae</taxon>
        <taxon>Bartonella</taxon>
    </lineage>
</organism>
<dbReference type="Pfam" id="PF13505">
    <property type="entry name" value="OMP_b-brl"/>
    <property type="match status" value="1"/>
</dbReference>
<dbReference type="Proteomes" id="UP000190811">
    <property type="component" value="Chromosome"/>
</dbReference>
<dbReference type="InterPro" id="IPR027385">
    <property type="entry name" value="Beta-barrel_OMP"/>
</dbReference>
<evidence type="ECO:0000313" key="8">
    <source>
        <dbReference type="EMBL" id="CBI81700.1"/>
    </source>
</evidence>
<dbReference type="GO" id="GO:0009279">
    <property type="term" value="C:cell outer membrane"/>
    <property type="evidence" value="ECO:0007669"/>
    <property type="project" value="UniProtKB-SubCell"/>
</dbReference>
<comment type="similarity">
    <text evidence="5">Belongs to the Omp25/RopB family.</text>
</comment>
<dbReference type="STRING" id="687861.BscR1v2_001810"/>
<dbReference type="EMBL" id="CP019789">
    <property type="protein sequence ID" value="AQX30136.1"/>
    <property type="molecule type" value="Genomic_DNA"/>
</dbReference>
<dbReference type="EMBL" id="FN645506">
    <property type="protein sequence ID" value="CBI81700.1"/>
    <property type="molecule type" value="Genomic_DNA"/>
</dbReference>
<evidence type="ECO:0000259" key="6">
    <source>
        <dbReference type="Pfam" id="PF13505"/>
    </source>
</evidence>
<reference evidence="8" key="1">
    <citation type="journal article" date="2011" name="PLoS Genet.">
        <title>Parallel evolution of a type IV secretion system in radiating lineages of the host-restricted bacterial pathogen Bartonella.</title>
        <authorList>
            <person name="Engel P."/>
            <person name="Salzburger W."/>
            <person name="Liesch M."/>
            <person name="Chang C.C."/>
            <person name="Maruyama S."/>
            <person name="Lanz C."/>
            <person name="Calteau A."/>
            <person name="Lajus A."/>
            <person name="Medigue C."/>
            <person name="Schuster S.C."/>
            <person name="Dehio C."/>
        </authorList>
    </citation>
    <scope>NUCLEOTIDE SEQUENCE</scope>
    <source>
        <strain evidence="8">R1</strain>
    </source>
</reference>